<keyword evidence="4 12" id="KW-0808">Transferase</keyword>
<feature type="transmembrane region" description="Helical" evidence="12">
    <location>
        <begin position="12"/>
        <end position="33"/>
    </location>
</feature>
<gene>
    <name evidence="12" type="primary">mraY</name>
    <name evidence="15" type="ORF">Lyticum_00699</name>
</gene>
<feature type="transmembrane region" description="Helical" evidence="12">
    <location>
        <begin position="237"/>
        <end position="255"/>
    </location>
</feature>
<dbReference type="GO" id="GO:0008360">
    <property type="term" value="P:regulation of cell shape"/>
    <property type="evidence" value="ECO:0007669"/>
    <property type="project" value="UniProtKB-KW"/>
</dbReference>
<evidence type="ECO:0000256" key="1">
    <source>
        <dbReference type="ARBA" id="ARBA00004141"/>
    </source>
</evidence>
<dbReference type="GO" id="GO:0008963">
    <property type="term" value="F:phospho-N-acetylmuramoyl-pentapeptide-transferase activity"/>
    <property type="evidence" value="ECO:0007669"/>
    <property type="project" value="UniProtKB-UniRule"/>
</dbReference>
<evidence type="ECO:0000256" key="3">
    <source>
        <dbReference type="ARBA" id="ARBA00022618"/>
    </source>
</evidence>
<sequence length="359" mass="40780">MLLEQHECIILIIFSFFIQIFLYPSLIKLFLLWQNGGQPIRDDGPKSHIIKAGTPTMGGIGIIFTVIITTIIYMLFYNKSVNNSLIWACIFILSSYGLIGFIDDYIKIKYRNSYGISGKSRLITQFILALISILFMKISILDISDSFLNKIIYYIINIYKHHNYVNFPFNIKINLGIFYYFFAAIVIVGAANATNLTDGLDGLVSVPLIINFAYFSLISCGIIKYSNINHDLLNISSISYLSCICIGSCLGFLWYNAHPAKIFMGDVGSLSLGGISGMIAVSLNIEILFFFASGLFVIEALSVIIQVVYYRIYKKRIFLMAPIHHHYEKSGLTESQIVIRFWILSLIFPLFSFILFNYK</sequence>
<feature type="binding site" evidence="14">
    <location>
        <position position="266"/>
    </location>
    <ligand>
        <name>Mg(2+)</name>
        <dbReference type="ChEBI" id="CHEBI:18420"/>
    </ligand>
</feature>
<keyword evidence="11 12" id="KW-0961">Cell wall biogenesis/degradation</keyword>
<evidence type="ECO:0000313" key="15">
    <source>
        <dbReference type="EMBL" id="MDZ5761517.1"/>
    </source>
</evidence>
<dbReference type="GO" id="GO:0051301">
    <property type="term" value="P:cell division"/>
    <property type="evidence" value="ECO:0007669"/>
    <property type="project" value="UniProtKB-KW"/>
</dbReference>
<evidence type="ECO:0000256" key="2">
    <source>
        <dbReference type="ARBA" id="ARBA00005583"/>
    </source>
</evidence>
<dbReference type="Pfam" id="PF00953">
    <property type="entry name" value="Glycos_transf_4"/>
    <property type="match status" value="1"/>
</dbReference>
<feature type="transmembrane region" description="Helical" evidence="12">
    <location>
        <begin position="203"/>
        <end position="225"/>
    </location>
</feature>
<keyword evidence="5 12" id="KW-0812">Transmembrane</keyword>
<feature type="transmembrane region" description="Helical" evidence="12">
    <location>
        <begin position="177"/>
        <end position="196"/>
    </location>
</feature>
<feature type="transmembrane region" description="Helical" evidence="12">
    <location>
        <begin position="337"/>
        <end position="358"/>
    </location>
</feature>
<dbReference type="GO" id="GO:0009252">
    <property type="term" value="P:peptidoglycan biosynthetic process"/>
    <property type="evidence" value="ECO:0007669"/>
    <property type="project" value="UniProtKB-UniRule"/>
</dbReference>
<evidence type="ECO:0000256" key="13">
    <source>
        <dbReference type="NCBIfam" id="TIGR00445"/>
    </source>
</evidence>
<dbReference type="PANTHER" id="PTHR22926:SF5">
    <property type="entry name" value="PHOSPHO-N-ACETYLMURAMOYL-PENTAPEPTIDE-TRANSFERASE HOMOLOG"/>
    <property type="match status" value="1"/>
</dbReference>
<keyword evidence="8 12" id="KW-1133">Transmembrane helix</keyword>
<evidence type="ECO:0000256" key="6">
    <source>
        <dbReference type="ARBA" id="ARBA00022960"/>
    </source>
</evidence>
<comment type="catalytic activity">
    <reaction evidence="12">
        <text>UDP-N-acetyl-alpha-D-muramoyl-L-alanyl-gamma-D-glutamyl-meso-2,6-diaminopimeloyl-D-alanyl-D-alanine + di-trans,octa-cis-undecaprenyl phosphate = di-trans,octa-cis-undecaprenyl diphospho-N-acetyl-alpha-D-muramoyl-L-alanyl-D-glutamyl-meso-2,6-diaminopimeloyl-D-alanyl-D-alanine + UMP</text>
        <dbReference type="Rhea" id="RHEA:28386"/>
        <dbReference type="ChEBI" id="CHEBI:57865"/>
        <dbReference type="ChEBI" id="CHEBI:60392"/>
        <dbReference type="ChEBI" id="CHEBI:61386"/>
        <dbReference type="ChEBI" id="CHEBI:61387"/>
        <dbReference type="EC" id="2.7.8.13"/>
    </reaction>
</comment>
<comment type="cofactor">
    <cofactor evidence="12 14">
        <name>Mg(2+)</name>
        <dbReference type="ChEBI" id="CHEBI:18420"/>
    </cofactor>
</comment>
<evidence type="ECO:0000256" key="4">
    <source>
        <dbReference type="ARBA" id="ARBA00022679"/>
    </source>
</evidence>
<comment type="subcellular location">
    <subcellularLocation>
        <location evidence="12">Cell membrane</location>
        <topology evidence="12">Multi-pass membrane protein</topology>
    </subcellularLocation>
    <subcellularLocation>
        <location evidence="1">Membrane</location>
        <topology evidence="1">Multi-pass membrane protein</topology>
    </subcellularLocation>
</comment>
<evidence type="ECO:0000256" key="11">
    <source>
        <dbReference type="ARBA" id="ARBA00023316"/>
    </source>
</evidence>
<dbReference type="CDD" id="cd06852">
    <property type="entry name" value="GT_MraY"/>
    <property type="match status" value="1"/>
</dbReference>
<dbReference type="NCBIfam" id="TIGR00445">
    <property type="entry name" value="mraY"/>
    <property type="match status" value="1"/>
</dbReference>
<keyword evidence="3 12" id="KW-0132">Cell division</keyword>
<dbReference type="InterPro" id="IPR000715">
    <property type="entry name" value="Glycosyl_transferase_4"/>
</dbReference>
<dbReference type="PROSITE" id="PS01347">
    <property type="entry name" value="MRAY_1"/>
    <property type="match status" value="1"/>
</dbReference>
<feature type="transmembrane region" description="Helical" evidence="12">
    <location>
        <begin position="122"/>
        <end position="140"/>
    </location>
</feature>
<evidence type="ECO:0000256" key="8">
    <source>
        <dbReference type="ARBA" id="ARBA00022989"/>
    </source>
</evidence>
<feature type="transmembrane region" description="Helical" evidence="12">
    <location>
        <begin position="84"/>
        <end position="102"/>
    </location>
</feature>
<dbReference type="InterPro" id="IPR003524">
    <property type="entry name" value="PNAcMuramoyl-5peptid_Trfase"/>
</dbReference>
<feature type="binding site" evidence="14">
    <location>
        <position position="195"/>
    </location>
    <ligand>
        <name>Mg(2+)</name>
        <dbReference type="ChEBI" id="CHEBI:18420"/>
    </ligand>
</feature>
<dbReference type="Proteomes" id="UP001289135">
    <property type="component" value="Unassembled WGS sequence"/>
</dbReference>
<proteinExistence type="inferred from homology"/>
<dbReference type="PANTHER" id="PTHR22926">
    <property type="entry name" value="PHOSPHO-N-ACETYLMURAMOYL-PENTAPEPTIDE-TRANSFERASE"/>
    <property type="match status" value="1"/>
</dbReference>
<dbReference type="AlphaFoldDB" id="A0AAE4VKJ2"/>
<evidence type="ECO:0000256" key="12">
    <source>
        <dbReference type="HAMAP-Rule" id="MF_00038"/>
    </source>
</evidence>
<dbReference type="RefSeq" id="WP_322498941.1">
    <property type="nucleotide sequence ID" value="NZ_JARGYU010000003.1"/>
</dbReference>
<evidence type="ECO:0000256" key="14">
    <source>
        <dbReference type="PIRSR" id="PIRSR600715-1"/>
    </source>
</evidence>
<keyword evidence="12" id="KW-1003">Cell membrane</keyword>
<evidence type="ECO:0000256" key="7">
    <source>
        <dbReference type="ARBA" id="ARBA00022984"/>
    </source>
</evidence>
<reference evidence="15" key="1">
    <citation type="submission" date="2023-02" db="EMBL/GenBank/DDBJ databases">
        <title>Host association and intracellularity evolved multiple times independently in the Rickettsiales.</title>
        <authorList>
            <person name="Castelli M."/>
            <person name="Nardi T."/>
            <person name="Gammuto L."/>
            <person name="Bellinzona G."/>
            <person name="Sabaneyeva E."/>
            <person name="Potekhin A."/>
            <person name="Serra V."/>
            <person name="Petroni G."/>
            <person name="Sassera D."/>
        </authorList>
    </citation>
    <scope>NUCLEOTIDE SEQUENCE</scope>
    <source>
        <strain evidence="15">USBL-36I1</strain>
    </source>
</reference>
<dbReference type="EC" id="2.7.8.13" evidence="12 13"/>
<comment type="caution">
    <text evidence="15">The sequence shown here is derived from an EMBL/GenBank/DDBJ whole genome shotgun (WGS) entry which is preliminary data.</text>
</comment>
<comment type="pathway">
    <text evidence="12">Cell wall biogenesis; peptidoglycan biosynthesis.</text>
</comment>
<feature type="transmembrane region" description="Helical" evidence="12">
    <location>
        <begin position="287"/>
        <end position="310"/>
    </location>
</feature>
<evidence type="ECO:0000313" key="16">
    <source>
        <dbReference type="Proteomes" id="UP001289135"/>
    </source>
</evidence>
<name>A0AAE4VKJ2_9RICK</name>
<keyword evidence="7 12" id="KW-0573">Peptidoglycan synthesis</keyword>
<evidence type="ECO:0000256" key="9">
    <source>
        <dbReference type="ARBA" id="ARBA00023136"/>
    </source>
</evidence>
<protein>
    <recommendedName>
        <fullName evidence="12 13">Phospho-N-acetylmuramoyl-pentapeptide-transferase</fullName>
        <ecNumber evidence="12 13">2.7.8.13</ecNumber>
    </recommendedName>
    <alternativeName>
        <fullName evidence="12">UDP-MurNAc-pentapeptide phosphotransferase</fullName>
    </alternativeName>
</protein>
<comment type="function">
    <text evidence="12">Catalyzes the initial step of the lipid cycle reactions in the biosynthesis of the cell wall peptidoglycan: transfers peptidoglycan precursor phospho-MurNAc-pentapeptide from UDP-MurNAc-pentapeptide onto the lipid carrier undecaprenyl phosphate, yielding undecaprenyl-pyrophosphoryl-MurNAc-pentapeptide, known as lipid I.</text>
</comment>
<accession>A0AAE4VKJ2</accession>
<keyword evidence="6 12" id="KW-0133">Cell shape</keyword>
<organism evidence="15 16">
    <name type="scientific">Lyticum sinuosum</name>
    <dbReference type="NCBI Taxonomy" id="1332059"/>
    <lineage>
        <taxon>Bacteria</taxon>
        <taxon>Pseudomonadati</taxon>
        <taxon>Pseudomonadota</taxon>
        <taxon>Alphaproteobacteria</taxon>
        <taxon>Rickettsiales</taxon>
        <taxon>Lyticum</taxon>
    </lineage>
</organism>
<keyword evidence="16" id="KW-1185">Reference proteome</keyword>
<dbReference type="PROSITE" id="PS01348">
    <property type="entry name" value="MRAY_2"/>
    <property type="match status" value="1"/>
</dbReference>
<keyword evidence="10 12" id="KW-0131">Cell cycle</keyword>
<dbReference type="GO" id="GO:0071555">
    <property type="term" value="P:cell wall organization"/>
    <property type="evidence" value="ECO:0007669"/>
    <property type="project" value="UniProtKB-KW"/>
</dbReference>
<keyword evidence="12 14" id="KW-0479">Metal-binding</keyword>
<evidence type="ECO:0000256" key="5">
    <source>
        <dbReference type="ARBA" id="ARBA00022692"/>
    </source>
</evidence>
<dbReference type="InterPro" id="IPR018480">
    <property type="entry name" value="PNAcMuramoyl-5peptid_Trfase_CS"/>
</dbReference>
<dbReference type="HAMAP" id="MF_00038">
    <property type="entry name" value="MraY"/>
    <property type="match status" value="1"/>
</dbReference>
<keyword evidence="9 12" id="KW-0472">Membrane</keyword>
<evidence type="ECO:0000256" key="10">
    <source>
        <dbReference type="ARBA" id="ARBA00023306"/>
    </source>
</evidence>
<dbReference type="GO" id="GO:0005886">
    <property type="term" value="C:plasma membrane"/>
    <property type="evidence" value="ECO:0007669"/>
    <property type="project" value="UniProtKB-SubCell"/>
</dbReference>
<keyword evidence="12 14" id="KW-0460">Magnesium</keyword>
<comment type="similarity">
    <text evidence="2 12">Belongs to the glycosyltransferase 4 family. MraY subfamily.</text>
</comment>
<dbReference type="EMBL" id="JARGYU010000003">
    <property type="protein sequence ID" value="MDZ5761517.1"/>
    <property type="molecule type" value="Genomic_DNA"/>
</dbReference>
<feature type="transmembrane region" description="Helical" evidence="12">
    <location>
        <begin position="54"/>
        <end position="78"/>
    </location>
</feature>
<dbReference type="GO" id="GO:0046872">
    <property type="term" value="F:metal ion binding"/>
    <property type="evidence" value="ECO:0007669"/>
    <property type="project" value="UniProtKB-KW"/>
</dbReference>